<evidence type="ECO:0000256" key="5">
    <source>
        <dbReference type="ARBA" id="ARBA00022801"/>
    </source>
</evidence>
<feature type="binding site" evidence="12">
    <location>
        <position position="68"/>
    </location>
    <ligand>
        <name>Zn(2+)</name>
        <dbReference type="ChEBI" id="CHEBI:29105"/>
        <label>1</label>
        <note>catalytic</note>
    </ligand>
</feature>
<dbReference type="Gene3D" id="3.10.20.580">
    <property type="match status" value="1"/>
</dbReference>
<feature type="active site" description="Proton acceptor" evidence="10">
    <location>
        <position position="358"/>
    </location>
</feature>
<keyword evidence="7 9" id="KW-0269">Exonuclease</keyword>
<dbReference type="SMART" id="SM00849">
    <property type="entry name" value="Lactamase_B"/>
    <property type="match status" value="1"/>
</dbReference>
<feature type="binding site" evidence="12">
    <location>
        <position position="65"/>
    </location>
    <ligand>
        <name>Zn(2+)</name>
        <dbReference type="ChEBI" id="CHEBI:29105"/>
        <label>1</label>
        <note>catalytic</note>
    </ligand>
</feature>
<evidence type="ECO:0000256" key="11">
    <source>
        <dbReference type="PIRSR" id="PIRSR004803-2"/>
    </source>
</evidence>
<dbReference type="Pfam" id="PF00753">
    <property type="entry name" value="Lactamase_B"/>
    <property type="match status" value="1"/>
</dbReference>
<dbReference type="InterPro" id="IPR001279">
    <property type="entry name" value="Metallo-B-lactamas"/>
</dbReference>
<dbReference type="GO" id="GO:0004521">
    <property type="term" value="F:RNA endonuclease activity"/>
    <property type="evidence" value="ECO:0007669"/>
    <property type="project" value="UniProtKB-UniRule"/>
</dbReference>
<dbReference type="Pfam" id="PF07521">
    <property type="entry name" value="RMMBL"/>
    <property type="match status" value="1"/>
</dbReference>
<keyword evidence="9" id="KW-0698">rRNA processing</keyword>
<protein>
    <recommendedName>
        <fullName evidence="9">Ribonuclease J</fullName>
        <shortName evidence="9">RNase J</shortName>
        <ecNumber evidence="9">3.1.-.-</ecNumber>
    </recommendedName>
</protein>
<evidence type="ECO:0000313" key="14">
    <source>
        <dbReference type="EMBL" id="OGB85206.1"/>
    </source>
</evidence>
<evidence type="ECO:0000313" key="15">
    <source>
        <dbReference type="Proteomes" id="UP000179010"/>
    </source>
</evidence>
<comment type="caution">
    <text evidence="14">The sequence shown here is derived from an EMBL/GenBank/DDBJ whole genome shotgun (WGS) entry which is preliminary data.</text>
</comment>
<comment type="subunit">
    <text evidence="9">Homodimer, may be a subunit of the RNA degradosome.</text>
</comment>
<feature type="binding site" evidence="12">
    <location>
        <position position="380"/>
    </location>
    <ligand>
        <name>Zn(2+)</name>
        <dbReference type="ChEBI" id="CHEBI:29105"/>
        <label>1</label>
        <note>catalytic</note>
    </ligand>
</feature>
<dbReference type="EC" id="3.1.-.-" evidence="9"/>
<evidence type="ECO:0000256" key="6">
    <source>
        <dbReference type="ARBA" id="ARBA00022833"/>
    </source>
</evidence>
<keyword evidence="12" id="KW-0106">Calcium</keyword>
<evidence type="ECO:0000256" key="7">
    <source>
        <dbReference type="ARBA" id="ARBA00022839"/>
    </source>
</evidence>
<comment type="function">
    <text evidence="9">An RNase that has 5'-3' exonuclease and possibly endonuclease activity. Involved in maturation of rRNA and in some organisms also mRNA maturation and/or decay.</text>
</comment>
<keyword evidence="2 9" id="KW-0540">Nuclease</keyword>
<keyword evidence="1 9" id="KW-0963">Cytoplasm</keyword>
<dbReference type="NCBIfam" id="TIGR00649">
    <property type="entry name" value="MG423"/>
    <property type="match status" value="1"/>
</dbReference>
<dbReference type="InterPro" id="IPR042173">
    <property type="entry name" value="RNase_J_2"/>
</dbReference>
<evidence type="ECO:0000256" key="4">
    <source>
        <dbReference type="ARBA" id="ARBA00022759"/>
    </source>
</evidence>
<dbReference type="GO" id="GO:0003723">
    <property type="term" value="F:RNA binding"/>
    <property type="evidence" value="ECO:0007669"/>
    <property type="project" value="UniProtKB-UniRule"/>
</dbReference>
<name>A0A1F4PNN1_UNCK3</name>
<feature type="domain" description="Metallo-beta-lactamase" evidence="13">
    <location>
        <begin position="10"/>
        <end position="205"/>
    </location>
</feature>
<evidence type="ECO:0000256" key="3">
    <source>
        <dbReference type="ARBA" id="ARBA00022723"/>
    </source>
</evidence>
<dbReference type="CDD" id="cd07714">
    <property type="entry name" value="RNaseJ_MBL-fold"/>
    <property type="match status" value="1"/>
</dbReference>
<keyword evidence="3 12" id="KW-0479">Metal-binding</keyword>
<dbReference type="Pfam" id="PF22505">
    <property type="entry name" value="RNase_J_b_CASP"/>
    <property type="match status" value="1"/>
</dbReference>
<comment type="similarity">
    <text evidence="9">Belongs to the metallo-beta-lactamase superfamily. RNA-metabolizing metallo-beta-lactamase-like family. Bacterial RNase J subfamily.</text>
</comment>
<dbReference type="InterPro" id="IPR011108">
    <property type="entry name" value="RMMBL"/>
</dbReference>
<comment type="subcellular location">
    <subcellularLocation>
        <location evidence="9">Cytoplasm</location>
    </subcellularLocation>
</comment>
<keyword evidence="4 9" id="KW-0255">Endonuclease</keyword>
<feature type="binding site" evidence="12">
    <location>
        <position position="63"/>
    </location>
    <ligand>
        <name>Zn(2+)</name>
        <dbReference type="ChEBI" id="CHEBI:29105"/>
        <label>1</label>
        <note>catalytic</note>
    </ligand>
</feature>
<evidence type="ECO:0000256" key="2">
    <source>
        <dbReference type="ARBA" id="ARBA00022722"/>
    </source>
</evidence>
<feature type="binding site" evidence="12">
    <location>
        <position position="38"/>
    </location>
    <ligand>
        <name>Ca(2+)</name>
        <dbReference type="ChEBI" id="CHEBI:29108"/>
    </ligand>
</feature>
<dbReference type="InterPro" id="IPR030854">
    <property type="entry name" value="RNase_J_bac"/>
</dbReference>
<evidence type="ECO:0000256" key="9">
    <source>
        <dbReference type="HAMAP-Rule" id="MF_01491"/>
    </source>
</evidence>
<feature type="binding site" evidence="12">
    <location>
        <position position="67"/>
    </location>
    <ligand>
        <name>Zn(2+)</name>
        <dbReference type="ChEBI" id="CHEBI:29105"/>
        <label>1</label>
        <note>catalytic</note>
    </ligand>
</feature>
<feature type="binding site" evidence="12">
    <location>
        <position position="434"/>
    </location>
    <ligand>
        <name>Ca(2+)</name>
        <dbReference type="ChEBI" id="CHEBI:29108"/>
    </ligand>
</feature>
<keyword evidence="8 9" id="KW-0694">RNA-binding</keyword>
<evidence type="ECO:0000256" key="12">
    <source>
        <dbReference type="PIRSR" id="PIRSR004803-3"/>
    </source>
</evidence>
<feature type="binding site" evidence="11">
    <location>
        <begin position="354"/>
        <end position="358"/>
    </location>
    <ligand>
        <name>substrate</name>
    </ligand>
</feature>
<evidence type="ECO:0000259" key="13">
    <source>
        <dbReference type="SMART" id="SM00849"/>
    </source>
</evidence>
<comment type="caution">
    <text evidence="9">Lacks conserved residue(s) required for the propagation of feature annotation.</text>
</comment>
<dbReference type="InterPro" id="IPR036866">
    <property type="entry name" value="RibonucZ/Hydroxyglut_hydro"/>
</dbReference>
<feature type="binding site" evidence="12">
    <location>
        <position position="40"/>
    </location>
    <ligand>
        <name>Ca(2+)</name>
        <dbReference type="ChEBI" id="CHEBI:29108"/>
    </ligand>
</feature>
<sequence>MPLGGFGEIGKNMTLLEYGNDLIAIDCGMMFPDETMLGIDYVIPDATYLRKNRAKFRGIVITHGHEDHIGAIPHIVPELSVPVYASPLAKALIETRLGEYKGTQHVKINAYQPNDEIRLGVFKIRFFRVNHSIPDSFGIIIDTPEGVVVHTGDFKIDLTSPDGLFFDLAKLKEVGRHQPLLLLSESTNSDTPGHTISEKAIGESFNELFAKANGRIIIASFASRIDRMQHALNAAVKFGRRVTISGRSMLQYFEAASKLGYIKYPREILVPLKEISKIPDAKLVVLSTGSQGQQGSSLARMAFREHSQVKIKPGDTVALSSSPIPGNERSISSIINNLCREGAEVIHNRNMQIHTTGHAYQEELKTILQLVKPRFFIPIHGEYHMRVSHKKLALGVGVPEADIFLLENGDIMEFHAGKARKLKDTIPAGIVMVDGLGVGDVGEIVLRDRQAMAKEGMFVIIATIERKSGKLVNSPDLISRGFVYMREQEELVNRTRMEVKQIIGRHSGKAPEDWSNIRQQIREEIGNFLYRETQRRPLIIPVIIEV</sequence>
<evidence type="ECO:0000256" key="10">
    <source>
        <dbReference type="PIRSR" id="PIRSR004803-1"/>
    </source>
</evidence>
<dbReference type="GO" id="GO:0006364">
    <property type="term" value="P:rRNA processing"/>
    <property type="evidence" value="ECO:0007669"/>
    <property type="project" value="UniProtKB-UniRule"/>
</dbReference>
<gene>
    <name evidence="9" type="primary">rnj</name>
    <name evidence="14" type="ORF">A2994_03540</name>
</gene>
<evidence type="ECO:0000256" key="8">
    <source>
        <dbReference type="ARBA" id="ARBA00022884"/>
    </source>
</evidence>
<evidence type="ECO:0000256" key="1">
    <source>
        <dbReference type="ARBA" id="ARBA00022490"/>
    </source>
</evidence>
<comment type="cofactor">
    <cofactor evidence="12">
        <name>Zn(2+)</name>
        <dbReference type="ChEBI" id="CHEBI:29105"/>
    </cofactor>
    <text evidence="12">Binds 2 Zn(2+) ions per subunit. It is not clear if Zn(2+) or Mg(2+) is physiologically important.</text>
</comment>
<dbReference type="Gene3D" id="3.60.15.10">
    <property type="entry name" value="Ribonuclease Z/Hydroxyacylglutathione hydrolase-like"/>
    <property type="match status" value="1"/>
</dbReference>
<dbReference type="PIRSF" id="PIRSF004803">
    <property type="entry name" value="RnjA"/>
    <property type="match status" value="1"/>
</dbReference>
<feature type="binding site" evidence="12">
    <location>
        <position position="131"/>
    </location>
    <ligand>
        <name>Zn(2+)</name>
        <dbReference type="ChEBI" id="CHEBI:29105"/>
        <label>1</label>
        <note>catalytic</note>
    </ligand>
</feature>
<accession>A0A1F4PNN1</accession>
<proteinExistence type="inferred from homology"/>
<dbReference type="PANTHER" id="PTHR43694:SF1">
    <property type="entry name" value="RIBONUCLEASE J"/>
    <property type="match status" value="1"/>
</dbReference>
<feature type="binding site" evidence="12">
    <location>
        <position position="153"/>
    </location>
    <ligand>
        <name>Zn(2+)</name>
        <dbReference type="ChEBI" id="CHEBI:29105"/>
        <label>1</label>
        <note>catalytic</note>
    </ligand>
</feature>
<dbReference type="EMBL" id="METE01000009">
    <property type="protein sequence ID" value="OGB85206.1"/>
    <property type="molecule type" value="Genomic_DNA"/>
</dbReference>
<dbReference type="InterPro" id="IPR041636">
    <property type="entry name" value="RNase_J_C"/>
</dbReference>
<dbReference type="PANTHER" id="PTHR43694">
    <property type="entry name" value="RIBONUCLEASE J"/>
    <property type="match status" value="1"/>
</dbReference>
<dbReference type="InterPro" id="IPR055132">
    <property type="entry name" value="RNase_J_b_CASP"/>
</dbReference>
<organism evidence="14 15">
    <name type="scientific">candidate division Kazan bacterium RIFCSPLOWO2_01_FULL_48_13</name>
    <dbReference type="NCBI Taxonomy" id="1798539"/>
    <lineage>
        <taxon>Bacteria</taxon>
        <taxon>Bacteria division Kazan-3B-28</taxon>
    </lineage>
</organism>
<feature type="active site" description="Proton donor" evidence="10">
    <location>
        <position position="185"/>
    </location>
</feature>
<dbReference type="GO" id="GO:0005737">
    <property type="term" value="C:cytoplasm"/>
    <property type="evidence" value="ECO:0007669"/>
    <property type="project" value="UniProtKB-SubCell"/>
</dbReference>
<dbReference type="STRING" id="1798539.A2994_03540"/>
<dbReference type="GO" id="GO:0004534">
    <property type="term" value="F:5'-3' RNA exonuclease activity"/>
    <property type="evidence" value="ECO:0007669"/>
    <property type="project" value="UniProtKB-UniRule"/>
</dbReference>
<comment type="cofactor">
    <cofactor evidence="12">
        <name>Ca(2+)</name>
        <dbReference type="ChEBI" id="CHEBI:29108"/>
    </cofactor>
    <text evidence="12">Binds 1 Ca(2+) cation per subunit. Seen in 1 crystal structure, it is not clear if it is physiologically important.</text>
</comment>
<dbReference type="AlphaFoldDB" id="A0A1F4PNN1"/>
<reference evidence="14 15" key="1">
    <citation type="journal article" date="2016" name="Nat. Commun.">
        <title>Thousands of microbial genomes shed light on interconnected biogeochemical processes in an aquifer system.</title>
        <authorList>
            <person name="Anantharaman K."/>
            <person name="Brown C.T."/>
            <person name="Hug L.A."/>
            <person name="Sharon I."/>
            <person name="Castelle C.J."/>
            <person name="Probst A.J."/>
            <person name="Thomas B.C."/>
            <person name="Singh A."/>
            <person name="Wilkins M.J."/>
            <person name="Karaoz U."/>
            <person name="Brodie E.L."/>
            <person name="Williams K.H."/>
            <person name="Hubbard S.S."/>
            <person name="Banfield J.F."/>
        </authorList>
    </citation>
    <scope>NUCLEOTIDE SEQUENCE [LARGE SCALE GENOMIC DNA]</scope>
</reference>
<dbReference type="InterPro" id="IPR004613">
    <property type="entry name" value="RNase_J"/>
</dbReference>
<dbReference type="HAMAP" id="MF_01491">
    <property type="entry name" value="RNase_J_bact"/>
    <property type="match status" value="1"/>
</dbReference>
<dbReference type="GO" id="GO:0008270">
    <property type="term" value="F:zinc ion binding"/>
    <property type="evidence" value="ECO:0007669"/>
    <property type="project" value="InterPro"/>
</dbReference>
<keyword evidence="6 12" id="KW-0862">Zinc</keyword>
<dbReference type="Gene3D" id="3.40.50.10710">
    <property type="entry name" value="Metallo-hydrolase/oxidoreductase"/>
    <property type="match status" value="1"/>
</dbReference>
<dbReference type="SUPFAM" id="SSF56281">
    <property type="entry name" value="Metallo-hydrolase/oxidoreductase"/>
    <property type="match status" value="1"/>
</dbReference>
<dbReference type="Pfam" id="PF17770">
    <property type="entry name" value="RNase_J_C"/>
    <property type="match status" value="1"/>
</dbReference>
<dbReference type="Proteomes" id="UP000179010">
    <property type="component" value="Unassembled WGS sequence"/>
</dbReference>
<keyword evidence="5 9" id="KW-0378">Hydrolase</keyword>